<dbReference type="InterPro" id="IPR010699">
    <property type="entry name" value="DUF1275"/>
</dbReference>
<proteinExistence type="predicted"/>
<evidence type="ECO:0000313" key="2">
    <source>
        <dbReference type="EMBL" id="MBO8458320.1"/>
    </source>
</evidence>
<dbReference type="Pfam" id="PF06912">
    <property type="entry name" value="DUF1275"/>
    <property type="match status" value="1"/>
</dbReference>
<dbReference type="PANTHER" id="PTHR37314">
    <property type="entry name" value="SLR0142 PROTEIN"/>
    <property type="match status" value="1"/>
</dbReference>
<protein>
    <submittedName>
        <fullName evidence="2">DUF1275 domain-containing protein</fullName>
    </submittedName>
</protein>
<feature type="transmembrane region" description="Helical" evidence="1">
    <location>
        <begin position="68"/>
        <end position="88"/>
    </location>
</feature>
<accession>A0A9D9HQX4</accession>
<feature type="transmembrane region" description="Helical" evidence="1">
    <location>
        <begin position="21"/>
        <end position="40"/>
    </location>
</feature>
<evidence type="ECO:0000313" key="3">
    <source>
        <dbReference type="Proteomes" id="UP000823638"/>
    </source>
</evidence>
<keyword evidence="1" id="KW-0812">Transmembrane</keyword>
<evidence type="ECO:0000256" key="1">
    <source>
        <dbReference type="SAM" id="Phobius"/>
    </source>
</evidence>
<feature type="transmembrane region" description="Helical" evidence="1">
    <location>
        <begin position="100"/>
        <end position="118"/>
    </location>
</feature>
<keyword evidence="1" id="KW-0472">Membrane</keyword>
<reference evidence="2" key="2">
    <citation type="journal article" date="2021" name="PeerJ">
        <title>Extensive microbial diversity within the chicken gut microbiome revealed by metagenomics and culture.</title>
        <authorList>
            <person name="Gilroy R."/>
            <person name="Ravi A."/>
            <person name="Getino M."/>
            <person name="Pursley I."/>
            <person name="Horton D.L."/>
            <person name="Alikhan N.F."/>
            <person name="Baker D."/>
            <person name="Gharbi K."/>
            <person name="Hall N."/>
            <person name="Watson M."/>
            <person name="Adriaenssens E.M."/>
            <person name="Foster-Nyarko E."/>
            <person name="Jarju S."/>
            <person name="Secka A."/>
            <person name="Antonio M."/>
            <person name="Oren A."/>
            <person name="Chaudhuri R.R."/>
            <person name="La Ragione R."/>
            <person name="Hildebrand F."/>
            <person name="Pallen M.J."/>
        </authorList>
    </citation>
    <scope>NUCLEOTIDE SEQUENCE</scope>
    <source>
        <strain evidence="2">10532</strain>
    </source>
</reference>
<comment type="caution">
    <text evidence="2">The sequence shown here is derived from an EMBL/GenBank/DDBJ whole genome shotgun (WGS) entry which is preliminary data.</text>
</comment>
<feature type="transmembrane region" description="Helical" evidence="1">
    <location>
        <begin position="181"/>
        <end position="203"/>
    </location>
</feature>
<organism evidence="2 3">
    <name type="scientific">Candidatus Gallitreponema excrementavium</name>
    <dbReference type="NCBI Taxonomy" id="2840840"/>
    <lineage>
        <taxon>Bacteria</taxon>
        <taxon>Pseudomonadati</taxon>
        <taxon>Spirochaetota</taxon>
        <taxon>Spirochaetia</taxon>
        <taxon>Spirochaetales</taxon>
        <taxon>Candidatus Gallitreponema</taxon>
    </lineage>
</organism>
<name>A0A9D9HQX4_9SPIR</name>
<reference evidence="2" key="1">
    <citation type="submission" date="2020-10" db="EMBL/GenBank/DDBJ databases">
        <authorList>
            <person name="Gilroy R."/>
        </authorList>
    </citation>
    <scope>NUCLEOTIDE SEQUENCE</scope>
    <source>
        <strain evidence="2">10532</strain>
    </source>
</reference>
<sequence>MTGSNEVINPEIIFPECQKRHIFMLLMCAGGFMGAFTYILNGGVFCNAQTANFVLLAIALGQGHWKNALYYLLPISAYFGGTVLSEFFPERLKQQGSLRWDTVLVGIEIVIILGLGFLPETAPFQITQIAINFIASMQYNTFRQARNIPMATTFCTNHLRQTGIYIRKWVKTKNSETGKRILIHLAMIGIFVAGCIICTLLCPVFKGKAIWGAEIPLAIVFIDLLNADLKEGKSQTGNHK</sequence>
<dbReference type="PANTHER" id="PTHR37314:SF4">
    <property type="entry name" value="UPF0700 TRANSMEMBRANE PROTEIN YOAK"/>
    <property type="match status" value="1"/>
</dbReference>
<gene>
    <name evidence="2" type="ORF">IAA81_08875</name>
</gene>
<dbReference type="AlphaFoldDB" id="A0A9D9HQX4"/>
<dbReference type="EMBL" id="JADIMM010000103">
    <property type="protein sequence ID" value="MBO8458320.1"/>
    <property type="molecule type" value="Genomic_DNA"/>
</dbReference>
<dbReference type="Proteomes" id="UP000823638">
    <property type="component" value="Unassembled WGS sequence"/>
</dbReference>
<keyword evidence="1" id="KW-1133">Transmembrane helix</keyword>